<evidence type="ECO:0000256" key="1">
    <source>
        <dbReference type="SAM" id="MobiDB-lite"/>
    </source>
</evidence>
<accession>A0A6G1E5I0</accession>
<evidence type="ECO:0000313" key="2">
    <source>
        <dbReference type="EMBL" id="KAF0919987.1"/>
    </source>
</evidence>
<proteinExistence type="predicted"/>
<dbReference type="Proteomes" id="UP000479710">
    <property type="component" value="Unassembled WGS sequence"/>
</dbReference>
<sequence>MAAEGSELGSPAATAAAPPPNRRKIEPSRRNRPSQVALNRDKVAASSSSSVSGTSPLRVDLNKERQRDMLCFKHSMRGALEAIKALIPRLLRVTLTPYRVQPNGQSNHGTNLRAGGELFRVRRRIPPSTTPTTGSPIVGDEPAALSSAAGRLNGWIARCKPATVGTHAHREMAPTPRTHLQADVAKPVVASSTRALLSSPSRHRYCRWGPTCT</sequence>
<dbReference type="AlphaFoldDB" id="A0A6G1E5I0"/>
<keyword evidence="3" id="KW-1185">Reference proteome</keyword>
<name>A0A6G1E5I0_9ORYZ</name>
<protein>
    <submittedName>
        <fullName evidence="2">Uncharacterized protein</fullName>
    </submittedName>
</protein>
<evidence type="ECO:0000313" key="3">
    <source>
        <dbReference type="Proteomes" id="UP000479710"/>
    </source>
</evidence>
<comment type="caution">
    <text evidence="2">The sequence shown here is derived from an EMBL/GenBank/DDBJ whole genome shotgun (WGS) entry which is preliminary data.</text>
</comment>
<organism evidence="2 3">
    <name type="scientific">Oryza meyeriana var. granulata</name>
    <dbReference type="NCBI Taxonomy" id="110450"/>
    <lineage>
        <taxon>Eukaryota</taxon>
        <taxon>Viridiplantae</taxon>
        <taxon>Streptophyta</taxon>
        <taxon>Embryophyta</taxon>
        <taxon>Tracheophyta</taxon>
        <taxon>Spermatophyta</taxon>
        <taxon>Magnoliopsida</taxon>
        <taxon>Liliopsida</taxon>
        <taxon>Poales</taxon>
        <taxon>Poaceae</taxon>
        <taxon>BOP clade</taxon>
        <taxon>Oryzoideae</taxon>
        <taxon>Oryzeae</taxon>
        <taxon>Oryzinae</taxon>
        <taxon>Oryza</taxon>
        <taxon>Oryza meyeriana</taxon>
    </lineage>
</organism>
<gene>
    <name evidence="2" type="ORF">E2562_032443</name>
</gene>
<dbReference type="OrthoDB" id="1938885at2759"/>
<reference evidence="2 3" key="1">
    <citation type="submission" date="2019-11" db="EMBL/GenBank/DDBJ databases">
        <title>Whole genome sequence of Oryza granulata.</title>
        <authorList>
            <person name="Li W."/>
        </authorList>
    </citation>
    <scope>NUCLEOTIDE SEQUENCE [LARGE SCALE GENOMIC DNA]</scope>
    <source>
        <strain evidence="3">cv. Menghai</strain>
        <tissue evidence="2">Leaf</tissue>
    </source>
</reference>
<feature type="region of interest" description="Disordered" evidence="1">
    <location>
        <begin position="1"/>
        <end position="60"/>
    </location>
</feature>
<dbReference type="EMBL" id="SPHZ02000005">
    <property type="protein sequence ID" value="KAF0919987.1"/>
    <property type="molecule type" value="Genomic_DNA"/>
</dbReference>